<dbReference type="InterPro" id="IPR005490">
    <property type="entry name" value="LD_TPept_cat_dom"/>
</dbReference>
<keyword evidence="7" id="KW-1133">Transmembrane helix</keyword>
<accession>A0A2T2WKJ1</accession>
<dbReference type="EMBL" id="PXYV01000012">
    <property type="protein sequence ID" value="PSR22761.1"/>
    <property type="molecule type" value="Genomic_DNA"/>
</dbReference>
<dbReference type="GO" id="GO:0016740">
    <property type="term" value="F:transferase activity"/>
    <property type="evidence" value="ECO:0007669"/>
    <property type="project" value="UniProtKB-KW"/>
</dbReference>
<dbReference type="InterPro" id="IPR050979">
    <property type="entry name" value="LD-transpeptidase"/>
</dbReference>
<evidence type="ECO:0000256" key="3">
    <source>
        <dbReference type="ARBA" id="ARBA00022960"/>
    </source>
</evidence>
<protein>
    <submittedName>
        <fullName evidence="9">Murein L,D-transpeptidase</fullName>
    </submittedName>
</protein>
<dbReference type="CDD" id="cd16913">
    <property type="entry name" value="YkuD_like"/>
    <property type="match status" value="1"/>
</dbReference>
<dbReference type="PANTHER" id="PTHR30582">
    <property type="entry name" value="L,D-TRANSPEPTIDASE"/>
    <property type="match status" value="1"/>
</dbReference>
<evidence type="ECO:0000256" key="6">
    <source>
        <dbReference type="PROSITE-ProRule" id="PRU01373"/>
    </source>
</evidence>
<feature type="active site" description="Proton donor/acceptor" evidence="6">
    <location>
        <position position="505"/>
    </location>
</feature>
<dbReference type="GO" id="GO:0018104">
    <property type="term" value="P:peptidoglycan-protein cross-linking"/>
    <property type="evidence" value="ECO:0007669"/>
    <property type="project" value="TreeGrafter"/>
</dbReference>
<dbReference type="SUPFAM" id="SSF47090">
    <property type="entry name" value="PGBD-like"/>
    <property type="match status" value="1"/>
</dbReference>
<evidence type="ECO:0000256" key="1">
    <source>
        <dbReference type="ARBA" id="ARBA00004752"/>
    </source>
</evidence>
<dbReference type="Proteomes" id="UP000241848">
    <property type="component" value="Unassembled WGS sequence"/>
</dbReference>
<proteinExistence type="predicted"/>
<keyword evidence="5 6" id="KW-0961">Cell wall biogenesis/degradation</keyword>
<dbReference type="PROSITE" id="PS52029">
    <property type="entry name" value="LD_TPASE"/>
    <property type="match status" value="1"/>
</dbReference>
<dbReference type="Gene3D" id="1.10.101.10">
    <property type="entry name" value="PGBD-like superfamily/PGBD"/>
    <property type="match status" value="1"/>
</dbReference>
<dbReference type="GO" id="GO:0071972">
    <property type="term" value="F:peptidoglycan L,D-transpeptidase activity"/>
    <property type="evidence" value="ECO:0007669"/>
    <property type="project" value="TreeGrafter"/>
</dbReference>
<dbReference type="PANTHER" id="PTHR30582:SF2">
    <property type="entry name" value="L,D-TRANSPEPTIDASE YCIB-RELATED"/>
    <property type="match status" value="1"/>
</dbReference>
<evidence type="ECO:0000256" key="5">
    <source>
        <dbReference type="ARBA" id="ARBA00023316"/>
    </source>
</evidence>
<dbReference type="InterPro" id="IPR038063">
    <property type="entry name" value="Transpep_catalytic_dom"/>
</dbReference>
<name>A0A2T2WKJ1_9FIRM</name>
<evidence type="ECO:0000313" key="9">
    <source>
        <dbReference type="EMBL" id="PSR22761.1"/>
    </source>
</evidence>
<dbReference type="SUPFAM" id="SSF141523">
    <property type="entry name" value="L,D-transpeptidase catalytic domain-like"/>
    <property type="match status" value="1"/>
</dbReference>
<comment type="caution">
    <text evidence="9">The sequence shown here is derived from an EMBL/GenBank/DDBJ whole genome shotgun (WGS) entry which is preliminary data.</text>
</comment>
<comment type="pathway">
    <text evidence="1 6">Cell wall biogenesis; peptidoglycan biosynthesis.</text>
</comment>
<evidence type="ECO:0000259" key="8">
    <source>
        <dbReference type="PROSITE" id="PS52029"/>
    </source>
</evidence>
<evidence type="ECO:0000313" key="10">
    <source>
        <dbReference type="Proteomes" id="UP000241848"/>
    </source>
</evidence>
<dbReference type="InterPro" id="IPR036365">
    <property type="entry name" value="PGBD-like_sf"/>
</dbReference>
<dbReference type="GO" id="GO:0005576">
    <property type="term" value="C:extracellular region"/>
    <property type="evidence" value="ECO:0007669"/>
    <property type="project" value="TreeGrafter"/>
</dbReference>
<dbReference type="Gene3D" id="2.40.440.10">
    <property type="entry name" value="L,D-transpeptidase catalytic domain-like"/>
    <property type="match status" value="1"/>
</dbReference>
<dbReference type="GO" id="GO:0008360">
    <property type="term" value="P:regulation of cell shape"/>
    <property type="evidence" value="ECO:0007669"/>
    <property type="project" value="UniProtKB-UniRule"/>
</dbReference>
<evidence type="ECO:0000256" key="2">
    <source>
        <dbReference type="ARBA" id="ARBA00022679"/>
    </source>
</evidence>
<keyword evidence="7" id="KW-0472">Membrane</keyword>
<evidence type="ECO:0000256" key="7">
    <source>
        <dbReference type="SAM" id="Phobius"/>
    </source>
</evidence>
<keyword evidence="2" id="KW-0808">Transferase</keyword>
<dbReference type="InterPro" id="IPR036366">
    <property type="entry name" value="PGBDSf"/>
</dbReference>
<feature type="transmembrane region" description="Helical" evidence="7">
    <location>
        <begin position="20"/>
        <end position="41"/>
    </location>
</feature>
<keyword evidence="3 6" id="KW-0133">Cell shape</keyword>
<dbReference type="Pfam" id="PF03734">
    <property type="entry name" value="YkuD"/>
    <property type="match status" value="1"/>
</dbReference>
<dbReference type="GO" id="GO:0071555">
    <property type="term" value="P:cell wall organization"/>
    <property type="evidence" value="ECO:0007669"/>
    <property type="project" value="UniProtKB-UniRule"/>
</dbReference>
<organism evidence="9 10">
    <name type="scientific">Sulfobacillus acidophilus</name>
    <dbReference type="NCBI Taxonomy" id="53633"/>
    <lineage>
        <taxon>Bacteria</taxon>
        <taxon>Bacillati</taxon>
        <taxon>Bacillota</taxon>
        <taxon>Clostridia</taxon>
        <taxon>Eubacteriales</taxon>
        <taxon>Clostridiales Family XVII. Incertae Sedis</taxon>
        <taxon>Sulfobacillus</taxon>
    </lineage>
</organism>
<dbReference type="AlphaFoldDB" id="A0A2T2WKJ1"/>
<gene>
    <name evidence="9" type="ORF">C7B45_05350</name>
</gene>
<keyword evidence="4 6" id="KW-0573">Peptidoglycan synthesis</keyword>
<feature type="domain" description="L,D-TPase catalytic" evidence="8">
    <location>
        <begin position="428"/>
        <end position="544"/>
    </location>
</feature>
<evidence type="ECO:0000256" key="4">
    <source>
        <dbReference type="ARBA" id="ARBA00022984"/>
    </source>
</evidence>
<reference evidence="9 10" key="1">
    <citation type="journal article" date="2014" name="BMC Genomics">
        <title>Comparison of environmental and isolate Sulfobacillus genomes reveals diverse carbon, sulfur, nitrogen, and hydrogen metabolisms.</title>
        <authorList>
            <person name="Justice N.B."/>
            <person name="Norman A."/>
            <person name="Brown C.T."/>
            <person name="Singh A."/>
            <person name="Thomas B.C."/>
            <person name="Banfield J.F."/>
        </authorList>
    </citation>
    <scope>NUCLEOTIDE SEQUENCE [LARGE SCALE GENOMIC DNA]</scope>
    <source>
        <strain evidence="9">AMDSBA3</strain>
    </source>
</reference>
<keyword evidence="7" id="KW-0812">Transmembrane</keyword>
<feature type="active site" description="Nucleophile" evidence="6">
    <location>
        <position position="520"/>
    </location>
</feature>
<sequence length="561" mass="60968">MAVHDGGHLWPTINPRYRPWLHIVVIVLAGLLALAVAAWLASPRIRILRDDNDVASVLLAGIGARVKSAEFVTARGVVPLRVQSGGLAPADRLSAGVSGYMTLKLVGPSTIRWLPWENRVVRVSLRTPMRPLIRTRRVTTGIRARLTVTFNEPIEAVRYAVAGSSPHILTLSSLRKSVTLPLALAKPAQYRLVRVAARARRWEAWGPTMVVRWASVPYVTASPLHTAVSPTGALVVRFSVPLRTAHLAHWVLLPHESGIWHETSATQYQFTPFAGTGYGPGALVQVKIPGGREGPIAQSGSMLKMSQVLQWKTPEGSVLRLQELLALEGYLPVAWTPSSPVTDLTLSYANATIYHPPSGHFTWKYPNLPAVLDTLWSPGEMTVVTQGAIMQFEAENGLPINGVPGPQLWSALIRDYLAGKTDPAPYTYISVTEDLPETLELWSDNHLVLTTDANTGIPATPTYLGTFPIYDRLPFQIMRGRNPDGVPYADPVHWIDYFEGGDAVHGFARAAYGFRQSLGCVEVPLNVAPTIYNTVNYGTLVTVNPVGIAPASASPRTSGGS</sequence>
<dbReference type="UniPathway" id="UPA00219"/>